<dbReference type="Proteomes" id="UP000585474">
    <property type="component" value="Unassembled WGS sequence"/>
</dbReference>
<evidence type="ECO:0000313" key="3">
    <source>
        <dbReference type="Proteomes" id="UP000585474"/>
    </source>
</evidence>
<keyword evidence="3" id="KW-1185">Reference proteome</keyword>
<organism evidence="2 3">
    <name type="scientific">Actinidia rufa</name>
    <dbReference type="NCBI Taxonomy" id="165716"/>
    <lineage>
        <taxon>Eukaryota</taxon>
        <taxon>Viridiplantae</taxon>
        <taxon>Streptophyta</taxon>
        <taxon>Embryophyta</taxon>
        <taxon>Tracheophyta</taxon>
        <taxon>Spermatophyta</taxon>
        <taxon>Magnoliopsida</taxon>
        <taxon>eudicotyledons</taxon>
        <taxon>Gunneridae</taxon>
        <taxon>Pentapetalae</taxon>
        <taxon>asterids</taxon>
        <taxon>Ericales</taxon>
        <taxon>Actinidiaceae</taxon>
        <taxon>Actinidia</taxon>
    </lineage>
</organism>
<dbReference type="EMBL" id="BJWL01000384">
    <property type="protein sequence ID" value="GFS41676.1"/>
    <property type="molecule type" value="Genomic_DNA"/>
</dbReference>
<accession>A0A7J0DV67</accession>
<sequence>MDGDERMRRFLPSLSLPESSPTVPDQMAFAAPLETRTYCQHCHKPDQLIDCCFDLHPELKQQFFRNRCGGRGGGDRGRGTPRTGSIA</sequence>
<protein>
    <submittedName>
        <fullName evidence="2">Uncharacterized protein</fullName>
    </submittedName>
</protein>
<evidence type="ECO:0000313" key="2">
    <source>
        <dbReference type="EMBL" id="GFS41676.1"/>
    </source>
</evidence>
<feature type="region of interest" description="Disordered" evidence="1">
    <location>
        <begin position="1"/>
        <end position="23"/>
    </location>
</feature>
<gene>
    <name evidence="2" type="ORF">Acr_00g0075730</name>
</gene>
<evidence type="ECO:0000256" key="1">
    <source>
        <dbReference type="SAM" id="MobiDB-lite"/>
    </source>
</evidence>
<proteinExistence type="predicted"/>
<name>A0A7J0DV67_9ERIC</name>
<feature type="region of interest" description="Disordered" evidence="1">
    <location>
        <begin position="66"/>
        <end position="87"/>
    </location>
</feature>
<reference evidence="3" key="1">
    <citation type="submission" date="2019-07" db="EMBL/GenBank/DDBJ databases">
        <title>De Novo Assembly of kiwifruit Actinidia rufa.</title>
        <authorList>
            <person name="Sugita-Konishi S."/>
            <person name="Sato K."/>
            <person name="Mori E."/>
            <person name="Abe Y."/>
            <person name="Kisaki G."/>
            <person name="Hamano K."/>
            <person name="Suezawa K."/>
            <person name="Otani M."/>
            <person name="Fukuda T."/>
            <person name="Manabe T."/>
            <person name="Gomi K."/>
            <person name="Tabuchi M."/>
            <person name="Akimitsu K."/>
            <person name="Kataoka I."/>
        </authorList>
    </citation>
    <scope>NUCLEOTIDE SEQUENCE [LARGE SCALE GENOMIC DNA]</scope>
    <source>
        <strain evidence="3">cv. Fuchu</strain>
    </source>
</reference>
<comment type="caution">
    <text evidence="2">The sequence shown here is derived from an EMBL/GenBank/DDBJ whole genome shotgun (WGS) entry which is preliminary data.</text>
</comment>
<feature type="compositionally biased region" description="Low complexity" evidence="1">
    <location>
        <begin position="11"/>
        <end position="21"/>
    </location>
</feature>
<dbReference type="OrthoDB" id="1690976at2759"/>
<dbReference type="AlphaFoldDB" id="A0A7J0DV67"/>